<dbReference type="Pfam" id="PF10436">
    <property type="entry name" value="BCDHK_Adom3"/>
    <property type="match status" value="1"/>
</dbReference>
<feature type="region of interest" description="Disordered" evidence="9">
    <location>
        <begin position="1144"/>
        <end position="1254"/>
    </location>
</feature>
<organism evidence="11">
    <name type="scientific">Phytophthora nicotianae</name>
    <name type="common">Potato buckeye rot agent</name>
    <name type="synonym">Phytophthora parasitica</name>
    <dbReference type="NCBI Taxonomy" id="4792"/>
    <lineage>
        <taxon>Eukaryota</taxon>
        <taxon>Sar</taxon>
        <taxon>Stramenopiles</taxon>
        <taxon>Oomycota</taxon>
        <taxon>Peronosporomycetes</taxon>
        <taxon>Peronosporales</taxon>
        <taxon>Peronosporaceae</taxon>
        <taxon>Phytophthora</taxon>
    </lineage>
</organism>
<dbReference type="Proteomes" id="UP000053236">
    <property type="component" value="Unassembled WGS sequence"/>
</dbReference>
<feature type="compositionally biased region" description="Basic and acidic residues" evidence="9">
    <location>
        <begin position="1220"/>
        <end position="1254"/>
    </location>
</feature>
<dbReference type="InterPro" id="IPR039028">
    <property type="entry name" value="BCKD/PDK"/>
</dbReference>
<dbReference type="VEuPathDB" id="FungiDB:PPTG_05388"/>
<evidence type="ECO:0000256" key="9">
    <source>
        <dbReference type="SAM" id="MobiDB-lite"/>
    </source>
</evidence>
<evidence type="ECO:0000256" key="5">
    <source>
        <dbReference type="ARBA" id="ARBA00022840"/>
    </source>
</evidence>
<keyword evidence="3 8" id="KW-0547">Nucleotide-binding</keyword>
<evidence type="ECO:0000256" key="3">
    <source>
        <dbReference type="ARBA" id="ARBA00022741"/>
    </source>
</evidence>
<keyword evidence="2 8" id="KW-0808">Transferase</keyword>
<dbReference type="Gene3D" id="3.30.565.10">
    <property type="entry name" value="Histidine kinase-like ATPase, C-terminal domain"/>
    <property type="match status" value="1"/>
</dbReference>
<feature type="compositionally biased region" description="Basic and acidic residues" evidence="9">
    <location>
        <begin position="608"/>
        <end position="621"/>
    </location>
</feature>
<comment type="similarity">
    <text evidence="1 8">Belongs to the PDK/BCKDK protein kinase family.</text>
</comment>
<evidence type="ECO:0000256" key="6">
    <source>
        <dbReference type="ARBA" id="ARBA00023128"/>
    </source>
</evidence>
<dbReference type="EC" id="2.7.11.-" evidence="8"/>
<dbReference type="PANTHER" id="PTHR11947:SF3">
    <property type="entry name" value="[PYRUVATE DEHYDROGENASE (ACETYL-TRANSFERRING)] KINASE, MITOCHONDRIAL"/>
    <property type="match status" value="1"/>
</dbReference>
<dbReference type="SUPFAM" id="SSF55874">
    <property type="entry name" value="ATPase domain of HSP90 chaperone/DNA topoisomerase II/histidine kinase"/>
    <property type="match status" value="1"/>
</dbReference>
<feature type="region of interest" description="Disordered" evidence="9">
    <location>
        <begin position="590"/>
        <end position="623"/>
    </location>
</feature>
<evidence type="ECO:0000256" key="8">
    <source>
        <dbReference type="RuleBase" id="RU366032"/>
    </source>
</evidence>
<evidence type="ECO:0000256" key="7">
    <source>
        <dbReference type="ARBA" id="ARBA00048201"/>
    </source>
</evidence>
<evidence type="ECO:0000256" key="2">
    <source>
        <dbReference type="ARBA" id="ARBA00022679"/>
    </source>
</evidence>
<name>W2FWU7_PHYNI</name>
<dbReference type="PANTHER" id="PTHR11947">
    <property type="entry name" value="PYRUVATE DEHYDROGENASE KINASE"/>
    <property type="match status" value="1"/>
</dbReference>
<evidence type="ECO:0000259" key="10">
    <source>
        <dbReference type="Pfam" id="PF10436"/>
    </source>
</evidence>
<dbReference type="GO" id="GO:0005759">
    <property type="term" value="C:mitochondrial matrix"/>
    <property type="evidence" value="ECO:0007669"/>
    <property type="project" value="UniProtKB-SubCell"/>
</dbReference>
<dbReference type="GO" id="GO:0004740">
    <property type="term" value="F:pyruvate dehydrogenase (acetyl-transferring) kinase activity"/>
    <property type="evidence" value="ECO:0007669"/>
    <property type="project" value="UniProtKB-EC"/>
</dbReference>
<keyword evidence="4 8" id="KW-0418">Kinase</keyword>
<dbReference type="VEuPathDB" id="FungiDB:PPTG_05387"/>
<feature type="domain" description="Branched-chain alpha-ketoacid dehydrogenase kinase/Pyruvate dehydrogenase kinase N-terminal" evidence="10">
    <location>
        <begin position="57"/>
        <end position="185"/>
    </location>
</feature>
<dbReference type="InterPro" id="IPR018955">
    <property type="entry name" value="BCDHK/PDK_N"/>
</dbReference>
<sequence length="1254" mass="137939">MPTSAAAKVLAEVYRLHHIPLPPITLQALLKRGPHASQAVAASLQNDPQALSKWREVNAPAIVTSAQLLHREVPIRIARRIVDLENLPDELPQAAPIVSLREQLLDSFDRLMSCPLPANLASERDFMDLHRKIRKQHATMHGNIAEAVQALEYEPQGLSESLDNFYNSRIGIRMLVDQHVAAQTPKSGFSGIVNDETSPVKIARDIVQQVRPLWQESLSGEQLPEIIVSGDEDATYRYVPQHIEIILTEVFKNAVLNSVAAAKRTGASSPPPVNVLISGGQHGVCVKVSDLGGGMTRKEANELSNYYHTATSPPSSGYDPVADVLERRASGLDFSDSFGLRIAQLYAKYFGGELAIMPMEGHGVDTYIYMNCLTGASELKSNSYPQELGLLLLSPQLATVNFLCLKVELARAPAQIVVFAALPPRRGAVNTLNPLDPVSRYLNADWKQCGEPLIWEARSLERLDLSRDLDSRIVYLDVPDCSFIKLVVYAPFKSNLTQQVVLEDVELLGSTKDSSVAQELHAVKHDNDQINYGFSVINRPMLLPPANDYDELQAVLLDAGVPMDLVVQISNMSRDDEILLQPTGEVIPVLRSPSNTSPAISGNGTVISEERDSRTNDEKDVTSPFESALRQYLEQSARERSMLEKIFATNISTSTVDVSSWQPPTISPTDPANSNEITLYTFGTFFTQCLCCGGPDIQVTCIQMAERTAPLVKKVIGATCAFEGIVALIVVGIREAKTSQVFQTAIHLAYTVFLTETASTKKMSEHGEDEHCGGVSALNLIEEVACPNWSYGLRVILEWALVSSFCWSINPTGKPTLLKMNRNFERMGRLSKTPQSVDRGFLMFIRLMVDQDLTRTVFFDELVDSTPTSNTTGLNFARNRLRLLRLITRNDLIRCQVPANTKESIHTLCSTVLCLHSQQSDEMTLKRDDNDIMIRLASECLATLDRPASSGRQLEGSNNTDRHHSNHYSHTALFVQDALLNAETTAFTSQLQRYFSFQPRPTGLYRHSFVRANAKASKDGLPDTCESFQKGNIAFQGQVGARIPPTTTFHDEIQRKTAPFVFDIGAKKSTAGMSSLPVGKQDVVSNFASFKGTIERRSDPPKRYNKVSPEQDMQTPLSAKASITTTSKPHITTVDNNTVKVLPSRLSGLQGPTEESSSIPDIMTVNRAPTTLNCTPTATMGPRAATPTAANPPVSIPGNSALNRKQPEDIKQLVNTRSTDQPERRTGGVNGKSKEKVKSNSKHDGKDPDHCVVQ</sequence>
<dbReference type="SUPFAM" id="SSF69012">
    <property type="entry name" value="alpha-ketoacid dehydrogenase kinase, N-terminal domain"/>
    <property type="match status" value="1"/>
</dbReference>
<comment type="catalytic activity">
    <reaction evidence="7">
        <text>L-seryl-[pyruvate dehydrogenase E1 alpha subunit] + ATP = O-phospho-L-seryl-[pyruvate dehydrogenase E1 alpha subunit] + ADP + H(+)</text>
        <dbReference type="Rhea" id="RHEA:23052"/>
        <dbReference type="Rhea" id="RHEA-COMP:13689"/>
        <dbReference type="Rhea" id="RHEA-COMP:13690"/>
        <dbReference type="ChEBI" id="CHEBI:15378"/>
        <dbReference type="ChEBI" id="CHEBI:29999"/>
        <dbReference type="ChEBI" id="CHEBI:30616"/>
        <dbReference type="ChEBI" id="CHEBI:83421"/>
        <dbReference type="ChEBI" id="CHEBI:456216"/>
        <dbReference type="EC" id="2.7.11.2"/>
    </reaction>
</comment>
<dbReference type="InterPro" id="IPR036890">
    <property type="entry name" value="HATPase_C_sf"/>
</dbReference>
<feature type="region of interest" description="Disordered" evidence="9">
    <location>
        <begin position="1094"/>
        <end position="1130"/>
    </location>
</feature>
<dbReference type="InterPro" id="IPR036784">
    <property type="entry name" value="AK/P_DHK_N_sf"/>
</dbReference>
<accession>W2FWU7</accession>
<feature type="compositionally biased region" description="Polar residues" evidence="9">
    <location>
        <begin position="1111"/>
        <end position="1130"/>
    </location>
</feature>
<dbReference type="EMBL" id="KI689041">
    <property type="protein sequence ID" value="ETK74495.1"/>
    <property type="molecule type" value="Genomic_DNA"/>
</dbReference>
<keyword evidence="6 8" id="KW-0496">Mitochondrion</keyword>
<feature type="compositionally biased region" description="Low complexity" evidence="9">
    <location>
        <begin position="1182"/>
        <end position="1193"/>
    </location>
</feature>
<evidence type="ECO:0000256" key="4">
    <source>
        <dbReference type="ARBA" id="ARBA00022777"/>
    </source>
</evidence>
<dbReference type="GO" id="GO:0005524">
    <property type="term" value="F:ATP binding"/>
    <property type="evidence" value="ECO:0007669"/>
    <property type="project" value="UniProtKB-UniRule"/>
</dbReference>
<gene>
    <name evidence="11" type="ORF">L915_18715</name>
</gene>
<protein>
    <recommendedName>
        <fullName evidence="8">Protein-serine/threonine kinase</fullName>
        <ecNumber evidence="8">2.7.11.-</ecNumber>
    </recommendedName>
</protein>
<feature type="compositionally biased region" description="Polar residues" evidence="9">
    <location>
        <begin position="592"/>
        <end position="606"/>
    </location>
</feature>
<dbReference type="Gene3D" id="1.20.140.20">
    <property type="entry name" value="Alpha-ketoacid/pyruvate dehydrogenase kinase, N-terminal domain"/>
    <property type="match status" value="1"/>
</dbReference>
<feature type="compositionally biased region" description="Polar residues" evidence="9">
    <location>
        <begin position="1167"/>
        <end position="1178"/>
    </location>
</feature>
<reference evidence="11" key="1">
    <citation type="submission" date="2013-11" db="EMBL/GenBank/DDBJ databases">
        <title>The Genome Sequence of Phytophthora parasitica CJ02B3.</title>
        <authorList>
            <consortium name="The Broad Institute Genomics Platform"/>
            <person name="Russ C."/>
            <person name="Tyler B."/>
            <person name="Panabieres F."/>
            <person name="Shan W."/>
            <person name="Tripathy S."/>
            <person name="Grunwald N."/>
            <person name="Machado M."/>
            <person name="Johnson C.S."/>
            <person name="Arredondo F."/>
            <person name="Hong C."/>
            <person name="Coffey M."/>
            <person name="Young S.K."/>
            <person name="Zeng Q."/>
            <person name="Gargeya S."/>
            <person name="Fitzgerald M."/>
            <person name="Abouelleil A."/>
            <person name="Alvarado L."/>
            <person name="Chapman S.B."/>
            <person name="Gainer-Dewar J."/>
            <person name="Goldberg J."/>
            <person name="Griggs A."/>
            <person name="Gujja S."/>
            <person name="Hansen M."/>
            <person name="Howarth C."/>
            <person name="Imamovic A."/>
            <person name="Ireland A."/>
            <person name="Larimer J."/>
            <person name="McCowan C."/>
            <person name="Murphy C."/>
            <person name="Pearson M."/>
            <person name="Poon T.W."/>
            <person name="Priest M."/>
            <person name="Roberts A."/>
            <person name="Saif S."/>
            <person name="Shea T."/>
            <person name="Sykes S."/>
            <person name="Wortman J."/>
            <person name="Nusbaum C."/>
            <person name="Birren B."/>
        </authorList>
    </citation>
    <scope>NUCLEOTIDE SEQUENCE [LARGE SCALE GENOMIC DNA]</scope>
    <source>
        <strain evidence="11">CJ02B3</strain>
    </source>
</reference>
<dbReference type="AlphaFoldDB" id="W2FWU7"/>
<evidence type="ECO:0000256" key="1">
    <source>
        <dbReference type="ARBA" id="ARBA00006155"/>
    </source>
</evidence>
<proteinExistence type="inferred from homology"/>
<comment type="subcellular location">
    <subcellularLocation>
        <location evidence="8">Mitochondrion matrix</location>
    </subcellularLocation>
</comment>
<keyword evidence="5 8" id="KW-0067">ATP-binding</keyword>
<evidence type="ECO:0000313" key="11">
    <source>
        <dbReference type="EMBL" id="ETK74495.1"/>
    </source>
</evidence>
<dbReference type="GO" id="GO:0010906">
    <property type="term" value="P:regulation of glucose metabolic process"/>
    <property type="evidence" value="ECO:0007669"/>
    <property type="project" value="TreeGrafter"/>
</dbReference>